<dbReference type="PANTHER" id="PTHR43107:SF15">
    <property type="entry name" value="FATTY ACID TRANSPORT PROTEIN 3, ISOFORM A"/>
    <property type="match status" value="1"/>
</dbReference>
<dbReference type="GO" id="GO:0005324">
    <property type="term" value="F:long-chain fatty acid transmembrane transporter activity"/>
    <property type="evidence" value="ECO:0007669"/>
    <property type="project" value="TreeGrafter"/>
</dbReference>
<evidence type="ECO:0000256" key="3">
    <source>
        <dbReference type="ARBA" id="ARBA00004651"/>
    </source>
</evidence>
<comment type="similarity">
    <text evidence="4">Belongs to the ATP-dependent AMP-binding enzyme family.</text>
</comment>
<dbReference type="InterPro" id="IPR045851">
    <property type="entry name" value="AMP-bd_C_sf"/>
</dbReference>
<evidence type="ECO:0000256" key="19">
    <source>
        <dbReference type="ARBA" id="ARBA00078285"/>
    </source>
</evidence>
<evidence type="ECO:0000256" key="11">
    <source>
        <dbReference type="ARBA" id="ARBA00022840"/>
    </source>
</evidence>
<keyword evidence="14" id="KW-0472">Membrane</keyword>
<accession>A0A316YJ79</accession>
<evidence type="ECO:0000256" key="14">
    <source>
        <dbReference type="ARBA" id="ARBA00023136"/>
    </source>
</evidence>
<dbReference type="PROSITE" id="PS00455">
    <property type="entry name" value="AMP_BINDING"/>
    <property type="match status" value="1"/>
</dbReference>
<keyword evidence="22" id="KW-1185">Reference proteome</keyword>
<evidence type="ECO:0000313" key="22">
    <source>
        <dbReference type="Proteomes" id="UP000245768"/>
    </source>
</evidence>
<dbReference type="GO" id="GO:0044539">
    <property type="term" value="P:long-chain fatty acid import into cell"/>
    <property type="evidence" value="ECO:0007669"/>
    <property type="project" value="TreeGrafter"/>
</dbReference>
<reference evidence="21 22" key="1">
    <citation type="journal article" date="2018" name="Mol. Biol. Evol.">
        <title>Broad Genomic Sampling Reveals a Smut Pathogenic Ancestry of the Fungal Clade Ustilaginomycotina.</title>
        <authorList>
            <person name="Kijpornyongpan T."/>
            <person name="Mondo S.J."/>
            <person name="Barry K."/>
            <person name="Sandor L."/>
            <person name="Lee J."/>
            <person name="Lipzen A."/>
            <person name="Pangilinan J."/>
            <person name="LaButti K."/>
            <person name="Hainaut M."/>
            <person name="Henrissat B."/>
            <person name="Grigoriev I.V."/>
            <person name="Spatafora J.W."/>
            <person name="Aime M.C."/>
        </authorList>
    </citation>
    <scope>NUCLEOTIDE SEQUENCE [LARGE SCALE GENOMIC DNA]</scope>
    <source>
        <strain evidence="21 22">MCA 4198</strain>
    </source>
</reference>
<comment type="subcellular location">
    <subcellularLocation>
        <location evidence="3">Cell membrane</location>
        <topology evidence="3">Multi-pass membrane protein</topology>
    </subcellularLocation>
    <subcellularLocation>
        <location evidence="1">Lipid droplet</location>
    </subcellularLocation>
    <subcellularLocation>
        <location evidence="2">Peroxisome membrane</location>
        <topology evidence="2">Multi-pass membrane protein</topology>
    </subcellularLocation>
</comment>
<evidence type="ECO:0000259" key="20">
    <source>
        <dbReference type="Pfam" id="PF00501"/>
    </source>
</evidence>
<dbReference type="FunFam" id="3.40.50.12780:FF:000019">
    <property type="entry name" value="Long-chain fatty acid transporter"/>
    <property type="match status" value="1"/>
</dbReference>
<evidence type="ECO:0000256" key="12">
    <source>
        <dbReference type="ARBA" id="ARBA00022989"/>
    </source>
</evidence>
<dbReference type="STRING" id="215250.A0A316YJ79"/>
<sequence>MSSSLVNAAVGVALAAYVDAKYSVGNDLYLGKNLYGSNWDHFIRTWRGEPSMYYYFQSTVKRQPNDVAYIFEGKQWTWAQADVEVRRLANWLLGKGLKSGDRISLFLHNTVFYPLLWLACLSIDVVPGFINNSLTATGLAHCVRVSRGQIVIYEPSLEAPLVEIAEELAKSTSAKEFVCLDDGVSNGSLEKFQPSSRLPNATFFGPADLAQQSTRPTDPKLRSKVSDRTAACLIFTSGTTGLPKAALCAHGRIGFAMAMWPRVNRFSSKDRIYTPMPLYHSSASFLCVGAGWHSGATVIIGRKFSATKYWDEVRKYDATVVQYIGEIARYLLAVPPHPDDKNHRVRLAYGNGMRPDVWEKFRERYNVPHVMEFYASSEGNGALINYNTGPFGAGAVGYTGWLGRKARPEYRLIQVDAITEDIYRGPDGLCVECKPNEAGEFVMLIDASKPAGQFLGYADNPEATNKKILRDVFKKGDMWFRSGDLMRLDENGHYWFGDRLGDTFRWRSENVSTAEVAAALGEVIEEANVYGVLVPNHDGRAGCAAIPSNNAQALDLAKLAQHARKVLPKYSVPLFLRIVPQMDQTGTVKQLKVALRNEGIDHAKCGSDPLYWLPPGASAYLPFEPKDLKAIEAGKVKL</sequence>
<evidence type="ECO:0000256" key="9">
    <source>
        <dbReference type="ARBA" id="ARBA00022692"/>
    </source>
</evidence>
<dbReference type="PANTHER" id="PTHR43107">
    <property type="entry name" value="LONG-CHAIN FATTY ACID TRANSPORT PROTEIN"/>
    <property type="match status" value="1"/>
</dbReference>
<comment type="function">
    <text evidence="17">Acyl-CoA synthetase required for both the import of long chain fatty acids (LCFAs) (C14-C18) and the activation very long chain fatty acids (VLCFAs) (C20-C26) by esterification of the fatty acids into metabolically active CoA-thioesters for subsequent degradation or incorporation into phospholipids. The transport and fatty acyl-CoA synthetase activities are genetically separable and are thus independent activities. Esterifies VLCFAs in the peroxisome matrix. The VLCFAs are actively transported into peroxisomes by a PXA1-PXA2 heterodimeric transporter in the peroxisomal membrane.</text>
</comment>
<comment type="catalytic activity">
    <reaction evidence="16">
        <text>a very long-chain fatty acid + ATP + CoA = a very long-chain fatty acyl-CoA + AMP + diphosphate</text>
        <dbReference type="Rhea" id="RHEA:54536"/>
        <dbReference type="ChEBI" id="CHEBI:30616"/>
        <dbReference type="ChEBI" id="CHEBI:33019"/>
        <dbReference type="ChEBI" id="CHEBI:57287"/>
        <dbReference type="ChEBI" id="CHEBI:58950"/>
        <dbReference type="ChEBI" id="CHEBI:138261"/>
        <dbReference type="ChEBI" id="CHEBI:456215"/>
    </reaction>
</comment>
<dbReference type="SUPFAM" id="SSF56801">
    <property type="entry name" value="Acetyl-CoA synthetase-like"/>
    <property type="match status" value="1"/>
</dbReference>
<keyword evidence="5" id="KW-0813">Transport</keyword>
<feature type="domain" description="AMP-dependent synthetase/ligase" evidence="20">
    <location>
        <begin position="56"/>
        <end position="385"/>
    </location>
</feature>
<keyword evidence="7" id="KW-0436">Ligase</keyword>
<dbReference type="EMBL" id="KZ819637">
    <property type="protein sequence ID" value="PWN89252.1"/>
    <property type="molecule type" value="Genomic_DNA"/>
</dbReference>
<dbReference type="AlphaFoldDB" id="A0A316YJ79"/>
<dbReference type="GO" id="GO:0004467">
    <property type="term" value="F:long-chain fatty acid-CoA ligase activity"/>
    <property type="evidence" value="ECO:0007669"/>
    <property type="project" value="TreeGrafter"/>
</dbReference>
<keyword evidence="6" id="KW-1003">Cell membrane</keyword>
<dbReference type="GO" id="GO:0009898">
    <property type="term" value="C:cytoplasmic side of plasma membrane"/>
    <property type="evidence" value="ECO:0007669"/>
    <property type="project" value="TreeGrafter"/>
</dbReference>
<keyword evidence="13" id="KW-0445">Lipid transport</keyword>
<evidence type="ECO:0000256" key="1">
    <source>
        <dbReference type="ARBA" id="ARBA00004502"/>
    </source>
</evidence>
<evidence type="ECO:0000256" key="15">
    <source>
        <dbReference type="ARBA" id="ARBA00023140"/>
    </source>
</evidence>
<dbReference type="GO" id="GO:0005524">
    <property type="term" value="F:ATP binding"/>
    <property type="evidence" value="ECO:0007669"/>
    <property type="project" value="UniProtKB-KW"/>
</dbReference>
<evidence type="ECO:0000256" key="2">
    <source>
        <dbReference type="ARBA" id="ARBA00004585"/>
    </source>
</evidence>
<evidence type="ECO:0000256" key="13">
    <source>
        <dbReference type="ARBA" id="ARBA00023055"/>
    </source>
</evidence>
<dbReference type="OrthoDB" id="288590at2759"/>
<evidence type="ECO:0000256" key="5">
    <source>
        <dbReference type="ARBA" id="ARBA00022448"/>
    </source>
</evidence>
<dbReference type="Proteomes" id="UP000245768">
    <property type="component" value="Unassembled WGS sequence"/>
</dbReference>
<evidence type="ECO:0000256" key="6">
    <source>
        <dbReference type="ARBA" id="ARBA00022475"/>
    </source>
</evidence>
<evidence type="ECO:0000256" key="17">
    <source>
        <dbReference type="ARBA" id="ARBA00060276"/>
    </source>
</evidence>
<evidence type="ECO:0000256" key="7">
    <source>
        <dbReference type="ARBA" id="ARBA00022598"/>
    </source>
</evidence>
<keyword evidence="11" id="KW-0067">ATP-binding</keyword>
<keyword evidence="15" id="KW-0576">Peroxisome</keyword>
<gene>
    <name evidence="21" type="ORF">FA10DRAFT_267824</name>
</gene>
<organism evidence="21 22">
    <name type="scientific">Acaromyces ingoldii</name>
    <dbReference type="NCBI Taxonomy" id="215250"/>
    <lineage>
        <taxon>Eukaryota</taxon>
        <taxon>Fungi</taxon>
        <taxon>Dikarya</taxon>
        <taxon>Basidiomycota</taxon>
        <taxon>Ustilaginomycotina</taxon>
        <taxon>Exobasidiomycetes</taxon>
        <taxon>Exobasidiales</taxon>
        <taxon>Cryptobasidiaceae</taxon>
        <taxon>Acaromyces</taxon>
    </lineage>
</organism>
<evidence type="ECO:0000256" key="8">
    <source>
        <dbReference type="ARBA" id="ARBA00022677"/>
    </source>
</evidence>
<keyword evidence="9" id="KW-0812">Transmembrane</keyword>
<dbReference type="GO" id="GO:0005778">
    <property type="term" value="C:peroxisomal membrane"/>
    <property type="evidence" value="ECO:0007669"/>
    <property type="project" value="UniProtKB-SubCell"/>
</dbReference>
<dbReference type="Gene3D" id="3.40.50.12780">
    <property type="entry name" value="N-terminal domain of ligase-like"/>
    <property type="match status" value="1"/>
</dbReference>
<dbReference type="GeneID" id="37043986"/>
<keyword evidence="10" id="KW-0547">Nucleotide-binding</keyword>
<dbReference type="FunFam" id="3.30.300.30:FF:000002">
    <property type="entry name" value="Long-chain fatty acid transport protein 1"/>
    <property type="match status" value="1"/>
</dbReference>
<dbReference type="InterPro" id="IPR020845">
    <property type="entry name" value="AMP-binding_CS"/>
</dbReference>
<dbReference type="InterPro" id="IPR000873">
    <property type="entry name" value="AMP-dep_synth/lig_dom"/>
</dbReference>
<dbReference type="InParanoid" id="A0A316YJ79"/>
<dbReference type="GO" id="GO:0005811">
    <property type="term" value="C:lipid droplet"/>
    <property type="evidence" value="ECO:0007669"/>
    <property type="project" value="UniProtKB-SubCell"/>
</dbReference>
<dbReference type="Gene3D" id="3.30.300.30">
    <property type="match status" value="1"/>
</dbReference>
<dbReference type="Pfam" id="PF00501">
    <property type="entry name" value="AMP-binding"/>
    <property type="match status" value="1"/>
</dbReference>
<dbReference type="InterPro" id="IPR042099">
    <property type="entry name" value="ANL_N_sf"/>
</dbReference>
<evidence type="ECO:0000256" key="4">
    <source>
        <dbReference type="ARBA" id="ARBA00006432"/>
    </source>
</evidence>
<evidence type="ECO:0000256" key="18">
    <source>
        <dbReference type="ARBA" id="ARBA00068795"/>
    </source>
</evidence>
<evidence type="ECO:0000313" key="21">
    <source>
        <dbReference type="EMBL" id="PWN89252.1"/>
    </source>
</evidence>
<protein>
    <recommendedName>
        <fullName evidence="18">Very long-chain fatty acid transport protein</fullName>
    </recommendedName>
    <alternativeName>
        <fullName evidence="19">Very-long-chain acyl-CoA synthetase</fullName>
    </alternativeName>
</protein>
<proteinExistence type="inferred from homology"/>
<name>A0A316YJ79_9BASI</name>
<evidence type="ECO:0000256" key="16">
    <source>
        <dbReference type="ARBA" id="ARBA00051585"/>
    </source>
</evidence>
<evidence type="ECO:0000256" key="10">
    <source>
        <dbReference type="ARBA" id="ARBA00022741"/>
    </source>
</evidence>
<dbReference type="RefSeq" id="XP_025376450.1">
    <property type="nucleotide sequence ID" value="XM_025522070.1"/>
</dbReference>
<keyword evidence="12" id="KW-1133">Transmembrane helix</keyword>
<keyword evidence="8" id="KW-0551">Lipid droplet</keyword>